<protein>
    <submittedName>
        <fullName evidence="1">Uncharacterized protein</fullName>
    </submittedName>
</protein>
<dbReference type="RefSeq" id="WP_242669434.1">
    <property type="nucleotide sequence ID" value="NZ_SHPS01000017.1"/>
</dbReference>
<dbReference type="Gene3D" id="3.30.70.360">
    <property type="match status" value="1"/>
</dbReference>
<dbReference type="AlphaFoldDB" id="A0A4R0SSQ5"/>
<dbReference type="GO" id="GO:0008777">
    <property type="term" value="F:acetylornithine deacetylase activity"/>
    <property type="evidence" value="ECO:0007669"/>
    <property type="project" value="TreeGrafter"/>
</dbReference>
<dbReference type="PANTHER" id="PTHR43808">
    <property type="entry name" value="ACETYLORNITHINE DEACETYLASE"/>
    <property type="match status" value="1"/>
</dbReference>
<evidence type="ECO:0000313" key="1">
    <source>
        <dbReference type="EMBL" id="TCD86037.1"/>
    </source>
</evidence>
<organism evidence="1 2">
    <name type="scientific">Bifidobacterium longum subsp. longum</name>
    <dbReference type="NCBI Taxonomy" id="1679"/>
    <lineage>
        <taxon>Bacteria</taxon>
        <taxon>Bacillati</taxon>
        <taxon>Actinomycetota</taxon>
        <taxon>Actinomycetes</taxon>
        <taxon>Bifidobacteriales</taxon>
        <taxon>Bifidobacteriaceae</taxon>
        <taxon>Bifidobacterium</taxon>
    </lineage>
</organism>
<comment type="caution">
    <text evidence="1">The sequence shown here is derived from an EMBL/GenBank/DDBJ whole genome shotgun (WGS) entry which is preliminary data.</text>
</comment>
<dbReference type="Proteomes" id="UP000291881">
    <property type="component" value="Unassembled WGS sequence"/>
</dbReference>
<dbReference type="GO" id="GO:0006526">
    <property type="term" value="P:L-arginine biosynthetic process"/>
    <property type="evidence" value="ECO:0007669"/>
    <property type="project" value="TreeGrafter"/>
</dbReference>
<name>A0A4R0SSQ5_BIFLL</name>
<dbReference type="InterPro" id="IPR050072">
    <property type="entry name" value="Peptidase_M20A"/>
</dbReference>
<accession>A0A4R0SSQ5</accession>
<gene>
    <name evidence="1" type="ORF">MCC10009_0865</name>
</gene>
<sequence>MLAKAGRDGLPTRDYTGHVMEVVYPQENVETDRDIAFVDHLDVVPADDGWTHDAFDPQVIGDIVIGRGSLDNKGVALTSYFLLRFFKEHDHRFRHRVRILFGGSEEIALNDIKWFVANIGAPYQAIVTDGPFPVNNIQKGLLDVDVELPVGPQLPNGQKTHMAPAWVSIARMRKADRLPPMVA</sequence>
<dbReference type="SUPFAM" id="SSF53187">
    <property type="entry name" value="Zn-dependent exopeptidases"/>
    <property type="match status" value="1"/>
</dbReference>
<dbReference type="InterPro" id="IPR002933">
    <property type="entry name" value="Peptidase_M20"/>
</dbReference>
<dbReference type="EMBL" id="SHPS01000017">
    <property type="protein sequence ID" value="TCD86037.1"/>
    <property type="molecule type" value="Genomic_DNA"/>
</dbReference>
<reference evidence="1 2" key="1">
    <citation type="journal article" date="2018" name="Sci. Rep.">
        <title>Genomic diversity and distribution of Bifidobacterium longum subsp. longum across the human lifespan.</title>
        <authorList>
            <person name="Odamaki T."/>
            <person name="Bottacini F."/>
            <person name="Kato K."/>
            <person name="Mitsuyama E."/>
            <person name="Yoshida K."/>
            <person name="Horigome A."/>
            <person name="Xiao J.Z."/>
            <person name="van Sinderen D."/>
        </authorList>
    </citation>
    <scope>NUCLEOTIDE SEQUENCE [LARGE SCALE GENOMIC DNA]</scope>
    <source>
        <strain evidence="1 2">MCC10009</strain>
    </source>
</reference>
<dbReference type="Pfam" id="PF01546">
    <property type="entry name" value="Peptidase_M20"/>
    <property type="match status" value="1"/>
</dbReference>
<dbReference type="PANTHER" id="PTHR43808:SF31">
    <property type="entry name" value="N-ACETYL-L-CITRULLINE DEACETYLASE"/>
    <property type="match status" value="1"/>
</dbReference>
<proteinExistence type="predicted"/>
<evidence type="ECO:0000313" key="2">
    <source>
        <dbReference type="Proteomes" id="UP000291881"/>
    </source>
</evidence>
<dbReference type="Gene3D" id="3.40.630.10">
    <property type="entry name" value="Zn peptidases"/>
    <property type="match status" value="1"/>
</dbReference>